<dbReference type="InterPro" id="IPR002182">
    <property type="entry name" value="NB-ARC"/>
</dbReference>
<dbReference type="PANTHER" id="PTHR33463:SF202">
    <property type="entry name" value="NB-ARC DOMAIN-CONTAINING PROTEIN"/>
    <property type="match status" value="1"/>
</dbReference>
<dbReference type="Gene3D" id="3.40.50.300">
    <property type="entry name" value="P-loop containing nucleotide triphosphate hydrolases"/>
    <property type="match status" value="1"/>
</dbReference>
<dbReference type="AlphaFoldDB" id="A0A834ZSV4"/>
<dbReference type="EMBL" id="JABCRI010000001">
    <property type="protein sequence ID" value="KAF8413459.1"/>
    <property type="molecule type" value="Genomic_DNA"/>
</dbReference>
<feature type="domain" description="NB-ARC" evidence="1">
    <location>
        <begin position="115"/>
        <end position="224"/>
    </location>
</feature>
<dbReference type="PANTHER" id="PTHR33463">
    <property type="entry name" value="NB-ARC DOMAIN-CONTAINING PROTEIN-RELATED"/>
    <property type="match status" value="1"/>
</dbReference>
<dbReference type="GO" id="GO:0043531">
    <property type="term" value="F:ADP binding"/>
    <property type="evidence" value="ECO:0007669"/>
    <property type="project" value="InterPro"/>
</dbReference>
<organism evidence="2 3">
    <name type="scientific">Tetracentron sinense</name>
    <name type="common">Spur-leaf</name>
    <dbReference type="NCBI Taxonomy" id="13715"/>
    <lineage>
        <taxon>Eukaryota</taxon>
        <taxon>Viridiplantae</taxon>
        <taxon>Streptophyta</taxon>
        <taxon>Embryophyta</taxon>
        <taxon>Tracheophyta</taxon>
        <taxon>Spermatophyta</taxon>
        <taxon>Magnoliopsida</taxon>
        <taxon>Trochodendrales</taxon>
        <taxon>Trochodendraceae</taxon>
        <taxon>Tetracentron</taxon>
    </lineage>
</organism>
<gene>
    <name evidence="2" type="ORF">HHK36_001446</name>
</gene>
<comment type="caution">
    <text evidence="2">The sequence shown here is derived from an EMBL/GenBank/DDBJ whole genome shotgun (WGS) entry which is preliminary data.</text>
</comment>
<evidence type="ECO:0000313" key="3">
    <source>
        <dbReference type="Proteomes" id="UP000655225"/>
    </source>
</evidence>
<proteinExistence type="predicted"/>
<protein>
    <recommendedName>
        <fullName evidence="1">NB-ARC domain-containing protein</fullName>
    </recommendedName>
</protein>
<dbReference type="PRINTS" id="PR00364">
    <property type="entry name" value="DISEASERSIST"/>
</dbReference>
<dbReference type="SUPFAM" id="SSF52540">
    <property type="entry name" value="P-loop containing nucleoside triphosphate hydrolases"/>
    <property type="match status" value="1"/>
</dbReference>
<sequence>MDALVSILGAVVAESGRILCGCVYPNFSSLVEFQSNFDALGKETRILIDLKNGVKELVESEERNGKVPTTQVKKWLSEAEEIEVGVNLIQAVKVVEQIPGPSIEGQTTASRNLGRILDLLEDDGVRSIGIWGMGGVGNTTLVKNLNNRLESTSLAQPFSLVLWVTVSKDMDLKSAQSQIARRLNLPIEYDVQRMAIRLSQRLKMEKKFLLILDDIWERIDLDDVAT</sequence>
<dbReference type="InterPro" id="IPR050905">
    <property type="entry name" value="Plant_NBS-LRR"/>
</dbReference>
<keyword evidence="3" id="KW-1185">Reference proteome</keyword>
<dbReference type="Proteomes" id="UP000655225">
    <property type="component" value="Unassembled WGS sequence"/>
</dbReference>
<accession>A0A834ZSV4</accession>
<dbReference type="InterPro" id="IPR027417">
    <property type="entry name" value="P-loop_NTPase"/>
</dbReference>
<reference evidence="2 3" key="1">
    <citation type="submission" date="2020-04" db="EMBL/GenBank/DDBJ databases">
        <title>Plant Genome Project.</title>
        <authorList>
            <person name="Zhang R.-G."/>
        </authorList>
    </citation>
    <scope>NUCLEOTIDE SEQUENCE [LARGE SCALE GENOMIC DNA]</scope>
    <source>
        <strain evidence="2">YNK0</strain>
        <tissue evidence="2">Leaf</tissue>
    </source>
</reference>
<dbReference type="OrthoDB" id="1937853at2759"/>
<evidence type="ECO:0000313" key="2">
    <source>
        <dbReference type="EMBL" id="KAF8413459.1"/>
    </source>
</evidence>
<dbReference type="OMA" id="SIGKGNC"/>
<evidence type="ECO:0000259" key="1">
    <source>
        <dbReference type="Pfam" id="PF00931"/>
    </source>
</evidence>
<name>A0A834ZSV4_TETSI</name>
<dbReference type="Pfam" id="PF00931">
    <property type="entry name" value="NB-ARC"/>
    <property type="match status" value="1"/>
</dbReference>